<proteinExistence type="predicted"/>
<feature type="signal peptide" evidence="2">
    <location>
        <begin position="1"/>
        <end position="18"/>
    </location>
</feature>
<keyword evidence="4" id="KW-1185">Reference proteome</keyword>
<keyword evidence="2" id="KW-0732">Signal</keyword>
<evidence type="ECO:0000256" key="1">
    <source>
        <dbReference type="SAM" id="MobiDB-lite"/>
    </source>
</evidence>
<evidence type="ECO:0000256" key="2">
    <source>
        <dbReference type="SAM" id="SignalP"/>
    </source>
</evidence>
<organism evidence="3 4">
    <name type="scientific">Austropuccinia psidii MF-1</name>
    <dbReference type="NCBI Taxonomy" id="1389203"/>
    <lineage>
        <taxon>Eukaryota</taxon>
        <taxon>Fungi</taxon>
        <taxon>Dikarya</taxon>
        <taxon>Basidiomycota</taxon>
        <taxon>Pucciniomycotina</taxon>
        <taxon>Pucciniomycetes</taxon>
        <taxon>Pucciniales</taxon>
        <taxon>Sphaerophragmiaceae</taxon>
        <taxon>Austropuccinia</taxon>
    </lineage>
</organism>
<dbReference type="AlphaFoldDB" id="A0A9Q3BYY0"/>
<name>A0A9Q3BYY0_9BASI</name>
<dbReference type="EMBL" id="AVOT02003379">
    <property type="protein sequence ID" value="MBW0473331.1"/>
    <property type="molecule type" value="Genomic_DNA"/>
</dbReference>
<protein>
    <submittedName>
        <fullName evidence="3">Uncharacterized protein</fullName>
    </submittedName>
</protein>
<dbReference type="Proteomes" id="UP000765509">
    <property type="component" value="Unassembled WGS sequence"/>
</dbReference>
<comment type="caution">
    <text evidence="3">The sequence shown here is derived from an EMBL/GenBank/DDBJ whole genome shotgun (WGS) entry which is preliminary data.</text>
</comment>
<feature type="region of interest" description="Disordered" evidence="1">
    <location>
        <begin position="231"/>
        <end position="264"/>
    </location>
</feature>
<evidence type="ECO:0000313" key="4">
    <source>
        <dbReference type="Proteomes" id="UP000765509"/>
    </source>
</evidence>
<feature type="compositionally biased region" description="Basic and acidic residues" evidence="1">
    <location>
        <begin position="247"/>
        <end position="257"/>
    </location>
</feature>
<accession>A0A9Q3BYY0</accession>
<feature type="chain" id="PRO_5040219345" evidence="2">
    <location>
        <begin position="19"/>
        <end position="616"/>
    </location>
</feature>
<gene>
    <name evidence="3" type="ORF">O181_013046</name>
</gene>
<evidence type="ECO:0000313" key="3">
    <source>
        <dbReference type="EMBL" id="MBW0473331.1"/>
    </source>
</evidence>
<reference evidence="3" key="1">
    <citation type="submission" date="2021-03" db="EMBL/GenBank/DDBJ databases">
        <title>Draft genome sequence of rust myrtle Austropuccinia psidii MF-1, a brazilian biotype.</title>
        <authorList>
            <person name="Quecine M.C."/>
            <person name="Pachon D.M.R."/>
            <person name="Bonatelli M.L."/>
            <person name="Correr F.H."/>
            <person name="Franceschini L.M."/>
            <person name="Leite T.F."/>
            <person name="Margarido G.R.A."/>
            <person name="Almeida C.A."/>
            <person name="Ferrarezi J.A."/>
            <person name="Labate C.A."/>
        </authorList>
    </citation>
    <scope>NUCLEOTIDE SEQUENCE</scope>
    <source>
        <strain evidence="3">MF-1</strain>
    </source>
</reference>
<sequence>MPFALMTLALWLMHSTTTRPFQEERLGTAQIEAATKLSDQSYHLSNYLALSPETRHFTQLESDSSFHPPTHTTDFTLPSTYDGSKRLGQAEISDVIQPCKKQKTLDDTQLIPNSGALLTFSEFNKIVSDPKFDEPWKNTPTQNDWPLQHSADIQHKASWLEHTPKNSADSTSTFLPSHVPESPFLSPPIQNPQDILPSETYPHFSTEPLFNLPNSQTPHIVPSFLFSPQIPKPLLPNPSKQQPLKHSPREAHSHFLSEPRSVLPHPQIPHSVSLRFPKYAGGRIALPPISTLQIQFSNLARPAQSSDGLLEQLTSGKPIKITHNVIWPPPNSDLETPVDSLPPFMPWQIWIGDELYVPHFKKHDTFIGDAIEKLESRNAAIWRGRKTSSFICKTLQVQYSILKAKKKDPQIDETGFIQLLSASQGIKTLQQISEKLIVILRRTLFYYAISESIIFGNQSTRDVLEISKWLMAQLFDPQKGLPVFGKTQKKLSKLDTSDFGITQKIFLLTFANSSPGSIETGALSLVAAWYKAERQMLWKKFQSDTKFLEIMASYLRMKWPEKLMRDFPEAQPRNIFLEKTKDFKLAINQLCRIYNIHLCLFKMRKTTRSSLDRGKF</sequence>